<evidence type="ECO:0000313" key="2">
    <source>
        <dbReference type="EMBL" id="CAE0491950.1"/>
    </source>
</evidence>
<reference evidence="2" key="1">
    <citation type="submission" date="2021-01" db="EMBL/GenBank/DDBJ databases">
        <authorList>
            <person name="Corre E."/>
            <person name="Pelletier E."/>
            <person name="Niang G."/>
            <person name="Scheremetjew M."/>
            <person name="Finn R."/>
            <person name="Kale V."/>
            <person name="Holt S."/>
            <person name="Cochrane G."/>
            <person name="Meng A."/>
            <person name="Brown T."/>
            <person name="Cohen L."/>
        </authorList>
    </citation>
    <scope>NUCLEOTIDE SEQUENCE</scope>
    <source>
        <strain evidence="2">CCMP1320</strain>
    </source>
</reference>
<proteinExistence type="predicted"/>
<organism evidence="2">
    <name type="scientific">Dunaliella tertiolecta</name>
    <name type="common">Green alga</name>
    <dbReference type="NCBI Taxonomy" id="3047"/>
    <lineage>
        <taxon>Eukaryota</taxon>
        <taxon>Viridiplantae</taxon>
        <taxon>Chlorophyta</taxon>
        <taxon>core chlorophytes</taxon>
        <taxon>Chlorophyceae</taxon>
        <taxon>CS clade</taxon>
        <taxon>Chlamydomonadales</taxon>
        <taxon>Dunaliellaceae</taxon>
        <taxon>Dunaliella</taxon>
    </lineage>
</organism>
<protein>
    <submittedName>
        <fullName evidence="2">Uncharacterized protein</fullName>
    </submittedName>
</protein>
<name>A0A7S3QSQ4_DUNTE</name>
<dbReference type="AlphaFoldDB" id="A0A7S3QSQ4"/>
<gene>
    <name evidence="2" type="ORF">DTER00134_LOCUS7023</name>
</gene>
<feature type="region of interest" description="Disordered" evidence="1">
    <location>
        <begin position="96"/>
        <end position="124"/>
    </location>
</feature>
<accession>A0A7S3QSQ4</accession>
<sequence length="124" mass="13396">MWSGCGSPLQLICPWSPYIPEQSHPHLPVLATSGIEDVIRLWTPGETGLAGVAHRSKLEEQVLHNQERVSDVPQGIPVAALNSLMECPHLMSLLLGGPAQRREGDATDSDDEEGGPANVRCRVN</sequence>
<evidence type="ECO:0000256" key="1">
    <source>
        <dbReference type="SAM" id="MobiDB-lite"/>
    </source>
</evidence>
<dbReference type="EMBL" id="HBIP01012372">
    <property type="protein sequence ID" value="CAE0491950.1"/>
    <property type="molecule type" value="Transcribed_RNA"/>
</dbReference>